<accession>A0A0M4LTL5</accession>
<protein>
    <submittedName>
        <fullName evidence="2">Protein containing domains DUF403</fullName>
    </submittedName>
</protein>
<dbReference type="InterPro" id="IPR051680">
    <property type="entry name" value="ATP-dep_Glu-Cys_Ligase-2"/>
</dbReference>
<dbReference type="RefSeq" id="WP_061923083.1">
    <property type="nucleotide sequence ID" value="NZ_CP012669.1"/>
</dbReference>
<dbReference type="PATRIC" id="fig|361183.4.peg.809"/>
<dbReference type="Proteomes" id="UP000057938">
    <property type="component" value="Chromosome"/>
</dbReference>
<dbReference type="AlphaFoldDB" id="A0A0M4LTL5"/>
<dbReference type="STRING" id="361183.AMC99_00826"/>
<dbReference type="EMBL" id="CP012669">
    <property type="protein sequence ID" value="ALE16129.1"/>
    <property type="molecule type" value="Genomic_DNA"/>
</dbReference>
<evidence type="ECO:0000313" key="3">
    <source>
        <dbReference type="Proteomes" id="UP000057938"/>
    </source>
</evidence>
<evidence type="ECO:0000259" key="1">
    <source>
        <dbReference type="Pfam" id="PF04168"/>
    </source>
</evidence>
<dbReference type="PANTHER" id="PTHR34595">
    <property type="entry name" value="BLR5612 PROTEIN"/>
    <property type="match status" value="1"/>
</dbReference>
<feature type="domain" description="DUF403" evidence="1">
    <location>
        <begin position="1"/>
        <end position="310"/>
    </location>
</feature>
<dbReference type="Pfam" id="PF04168">
    <property type="entry name" value="Alpha-E"/>
    <property type="match status" value="1"/>
</dbReference>
<sequence>MLGRTANGMFWMFRYLERAENTARMLEAALRMALTRDLMTSEEEWRSVIATAGQKATYEAHNGTYTGIQVWNFILRDKDNPANVREMFKSVRTNARMVRTAISSGVWEAVNENWMRLDKMLSRPVSQSNVGEVVKTIRAAGTQVHGAMESTMLRDEGYHFARAGTFLERGDSTARILDMKYFLLLPSLKYVGTRLDSGQWDQVLRSVAGDRVFSWLNAGRIDARGIVQFLVLDDRFPRSLNFCHSALREQLAALARIHGAEVESNALMREADTHINEVTVDDIFEQGLHEFLSDFTRRNAAIGNAIADDYRFLA</sequence>
<keyword evidence="3" id="KW-1185">Reference proteome</keyword>
<evidence type="ECO:0000313" key="2">
    <source>
        <dbReference type="EMBL" id="ALE16129.1"/>
    </source>
</evidence>
<proteinExistence type="predicted"/>
<dbReference type="InterPro" id="IPR007296">
    <property type="entry name" value="DUF403"/>
</dbReference>
<dbReference type="PANTHER" id="PTHR34595:SF7">
    <property type="entry name" value="SLL1039 PROTEIN"/>
    <property type="match status" value="1"/>
</dbReference>
<gene>
    <name evidence="2" type="ORF">AMC99_00826</name>
</gene>
<dbReference type="KEGG" id="aep:AMC99_00826"/>
<name>A0A0M4LTL5_9SPHN</name>
<organism evidence="2 3">
    <name type="scientific">Altererythrobacter epoxidivorans</name>
    <dbReference type="NCBI Taxonomy" id="361183"/>
    <lineage>
        <taxon>Bacteria</taxon>
        <taxon>Pseudomonadati</taxon>
        <taxon>Pseudomonadota</taxon>
        <taxon>Alphaproteobacteria</taxon>
        <taxon>Sphingomonadales</taxon>
        <taxon>Erythrobacteraceae</taxon>
        <taxon>Altererythrobacter</taxon>
    </lineage>
</organism>
<reference evidence="2 3" key="1">
    <citation type="submission" date="2015-09" db="EMBL/GenBank/DDBJ databases">
        <title>Complete genome sequence of a benzo[a]pyrene-degrading bacterium Altererythrobacter epoxidivorans CGMCC 1.7731T.</title>
        <authorList>
            <person name="Li Z."/>
            <person name="Cheng H."/>
            <person name="Huo Y."/>
            <person name="Xu X."/>
        </authorList>
    </citation>
    <scope>NUCLEOTIDE SEQUENCE [LARGE SCALE GENOMIC DNA]</scope>
    <source>
        <strain evidence="2 3">CGMCC 1.7731</strain>
    </source>
</reference>
<dbReference type="OrthoDB" id="9803532at2"/>